<evidence type="ECO:0000313" key="3">
    <source>
        <dbReference type="EMBL" id="SDT22703.1"/>
    </source>
</evidence>
<dbReference type="InterPro" id="IPR044122">
    <property type="entry name" value="UPF0261_N"/>
</dbReference>
<reference evidence="3 4" key="1">
    <citation type="submission" date="2016-10" db="EMBL/GenBank/DDBJ databases">
        <authorList>
            <person name="de Groot N.N."/>
        </authorList>
    </citation>
    <scope>NUCLEOTIDE SEQUENCE [LARGE SCALE GENOMIC DNA]</scope>
    <source>
        <strain evidence="3 4">DSM 21800</strain>
    </source>
</reference>
<dbReference type="InterPro" id="IPR008322">
    <property type="entry name" value="UPF0261"/>
</dbReference>
<keyword evidence="4" id="KW-1185">Reference proteome</keyword>
<evidence type="ECO:0000313" key="4">
    <source>
        <dbReference type="Proteomes" id="UP000199103"/>
    </source>
</evidence>
<dbReference type="STRING" id="630515.SAMN04489812_4674"/>
<dbReference type="CDD" id="cd15488">
    <property type="entry name" value="Tm-1-like"/>
    <property type="match status" value="1"/>
</dbReference>
<feature type="domain" description="UPF0261" evidence="1">
    <location>
        <begin position="5"/>
        <end position="178"/>
    </location>
</feature>
<proteinExistence type="predicted"/>
<dbReference type="PIRSF" id="PIRSF033271">
    <property type="entry name" value="UCP033271"/>
    <property type="match status" value="1"/>
</dbReference>
<dbReference type="Pfam" id="PF06792">
    <property type="entry name" value="UPF0261"/>
    <property type="match status" value="1"/>
</dbReference>
<dbReference type="RefSeq" id="WP_231920003.1">
    <property type="nucleotide sequence ID" value="NZ_LT629772.1"/>
</dbReference>
<evidence type="ECO:0000259" key="2">
    <source>
        <dbReference type="Pfam" id="PF23189"/>
    </source>
</evidence>
<protein>
    <submittedName>
        <fullName evidence="3">Uncharacterized protein, UPF0261 family</fullName>
    </submittedName>
</protein>
<dbReference type="PANTHER" id="PTHR31862:SF1">
    <property type="entry name" value="UPF0261 DOMAIN PROTEIN (AFU_ORTHOLOGUE AFUA_1G10120)"/>
    <property type="match status" value="1"/>
</dbReference>
<dbReference type="NCBIfam" id="NF002674">
    <property type="entry name" value="PRK02399.1-2"/>
    <property type="match status" value="1"/>
</dbReference>
<dbReference type="PANTHER" id="PTHR31862">
    <property type="entry name" value="UPF0261 DOMAIN PROTEIN (AFU_ORTHOLOGUE AFUA_1G10120)"/>
    <property type="match status" value="1"/>
</dbReference>
<gene>
    <name evidence="3" type="ORF">SAMN04489812_4674</name>
</gene>
<dbReference type="Gene3D" id="3.40.50.12030">
    <property type="entry name" value="Uncharacterised protein family UPF0261, NC domain"/>
    <property type="match status" value="1"/>
</dbReference>
<evidence type="ECO:0000259" key="1">
    <source>
        <dbReference type="Pfam" id="PF06792"/>
    </source>
</evidence>
<accession>A0A1H1YMN6</accession>
<dbReference type="Gene3D" id="3.40.50.12020">
    <property type="entry name" value="Uncharacterised protein family UPF0261, NN domain"/>
    <property type="match status" value="1"/>
</dbReference>
<dbReference type="AlphaFoldDB" id="A0A1H1YMN6"/>
<organism evidence="3 4">
    <name type="scientific">Microlunatus soli</name>
    <dbReference type="NCBI Taxonomy" id="630515"/>
    <lineage>
        <taxon>Bacteria</taxon>
        <taxon>Bacillati</taxon>
        <taxon>Actinomycetota</taxon>
        <taxon>Actinomycetes</taxon>
        <taxon>Propionibacteriales</taxon>
        <taxon>Propionibacteriaceae</taxon>
        <taxon>Microlunatus</taxon>
    </lineage>
</organism>
<dbReference type="InterPro" id="IPR051353">
    <property type="entry name" value="Tobamovirus_resist_UPF0261"/>
</dbReference>
<sequence>MTELTIALVGALDTKGAEYGYLREMIERLGAKVIMIDVGVLGEPAVTADLDRARIADLGGGDLDRLRGAGDRGAAMQVMALGAGRAVSQMITADRLDAVLTVGGSNAGYVMGEVATHVPIGFPKLLVSTIAAGDTRPYVRATDVTLTYPVVDINGLNRITRPILANAAHACVGMAGARNDRAATASLGSDRMLVAVTMFGVTTAAGTATVNGLAEHQLEGLTFHCTGVGGSSMETLIRAGLIAGVADLTTTELADDLVGGVCTAGPDRLTAAGRAGIPQVVSVGALDMINFGAPETVPARFADRNLLAHNPAVTLMRTDPDEATELGRRLAAKLNDATGPVTVLFPHGGLSQLSVPGGPFADPVADRALYGALRAGLRSGIELHDFDTDINDPAIATTAVELLAGWLEKENT</sequence>
<dbReference type="EMBL" id="LT629772">
    <property type="protein sequence ID" value="SDT22703.1"/>
    <property type="molecule type" value="Genomic_DNA"/>
</dbReference>
<dbReference type="Pfam" id="PF23189">
    <property type="entry name" value="UPF0261_C"/>
    <property type="match status" value="1"/>
</dbReference>
<name>A0A1H1YMN6_9ACTN</name>
<dbReference type="Proteomes" id="UP000199103">
    <property type="component" value="Chromosome I"/>
</dbReference>
<feature type="domain" description="UPF0261" evidence="2">
    <location>
        <begin position="191"/>
        <end position="404"/>
    </location>
</feature>
<dbReference type="InterPro" id="IPR056778">
    <property type="entry name" value="UPF0261_C"/>
</dbReference>